<sequence length="70" mass="7990">MDDHDKILQAFDYMNIQHVPDVGYSRGITLLWDITEATIEPFVITDEEIDANIEASSTPPKLFFSIVYAK</sequence>
<reference evidence="1" key="1">
    <citation type="journal article" date="2012" name="Nature">
        <title>The tomato genome sequence provides insights into fleshy fruit evolution.</title>
        <authorList>
            <consortium name="Tomato Genome Consortium"/>
        </authorList>
    </citation>
    <scope>NUCLEOTIDE SEQUENCE [LARGE SCALE GENOMIC DNA]</scope>
    <source>
        <strain evidence="1">cv. Heinz 1706</strain>
    </source>
</reference>
<dbReference type="InParanoid" id="A0A3Q7H7K9"/>
<accession>A0A3Q7H7K9</accession>
<evidence type="ECO:0000313" key="1">
    <source>
        <dbReference type="EnsemblPlants" id="Solyc07g026780.1.1.1"/>
    </source>
</evidence>
<dbReference type="AlphaFoldDB" id="A0A3Q7H7K9"/>
<protein>
    <submittedName>
        <fullName evidence="1">Uncharacterized protein</fullName>
    </submittedName>
</protein>
<dbReference type="EnsemblPlants" id="Solyc07g026780.1.1">
    <property type="protein sequence ID" value="Solyc07g026780.1.1.1"/>
    <property type="gene ID" value="Solyc07g026780.1"/>
</dbReference>
<proteinExistence type="predicted"/>
<dbReference type="Proteomes" id="UP000004994">
    <property type="component" value="Chromosome 7"/>
</dbReference>
<name>A0A3Q7H7K9_SOLLC</name>
<dbReference type="PaxDb" id="4081-Solyc07g026780.1.1"/>
<evidence type="ECO:0000313" key="2">
    <source>
        <dbReference type="Proteomes" id="UP000004994"/>
    </source>
</evidence>
<keyword evidence="2" id="KW-1185">Reference proteome</keyword>
<dbReference type="Gramene" id="Solyc07g026780.1.1">
    <property type="protein sequence ID" value="Solyc07g026780.1.1.1"/>
    <property type="gene ID" value="Solyc07g026780.1"/>
</dbReference>
<organism evidence="1">
    <name type="scientific">Solanum lycopersicum</name>
    <name type="common">Tomato</name>
    <name type="synonym">Lycopersicon esculentum</name>
    <dbReference type="NCBI Taxonomy" id="4081"/>
    <lineage>
        <taxon>Eukaryota</taxon>
        <taxon>Viridiplantae</taxon>
        <taxon>Streptophyta</taxon>
        <taxon>Embryophyta</taxon>
        <taxon>Tracheophyta</taxon>
        <taxon>Spermatophyta</taxon>
        <taxon>Magnoliopsida</taxon>
        <taxon>eudicotyledons</taxon>
        <taxon>Gunneridae</taxon>
        <taxon>Pentapetalae</taxon>
        <taxon>asterids</taxon>
        <taxon>lamiids</taxon>
        <taxon>Solanales</taxon>
        <taxon>Solanaceae</taxon>
        <taxon>Solanoideae</taxon>
        <taxon>Solaneae</taxon>
        <taxon>Solanum</taxon>
        <taxon>Solanum subgen. Lycopersicon</taxon>
    </lineage>
</organism>
<reference evidence="1" key="2">
    <citation type="submission" date="2019-01" db="UniProtKB">
        <authorList>
            <consortium name="EnsemblPlants"/>
        </authorList>
    </citation>
    <scope>IDENTIFICATION</scope>
    <source>
        <strain evidence="1">cv. Heinz 1706</strain>
    </source>
</reference>